<evidence type="ECO:0000313" key="1">
    <source>
        <dbReference type="EMBL" id="SVA91280.1"/>
    </source>
</evidence>
<reference evidence="1" key="1">
    <citation type="submission" date="2018-05" db="EMBL/GenBank/DDBJ databases">
        <authorList>
            <person name="Lanie J.A."/>
            <person name="Ng W.-L."/>
            <person name="Kazmierczak K.M."/>
            <person name="Andrzejewski T.M."/>
            <person name="Davidsen T.M."/>
            <person name="Wayne K.J."/>
            <person name="Tettelin H."/>
            <person name="Glass J.I."/>
            <person name="Rusch D."/>
            <person name="Podicherti R."/>
            <person name="Tsui H.-C.T."/>
            <person name="Winkler M.E."/>
        </authorList>
    </citation>
    <scope>NUCLEOTIDE SEQUENCE</scope>
</reference>
<dbReference type="AlphaFoldDB" id="A0A381ZPW2"/>
<protein>
    <submittedName>
        <fullName evidence="1">Uncharacterized protein</fullName>
    </submittedName>
</protein>
<gene>
    <name evidence="1" type="ORF">METZ01_LOCUS144134</name>
</gene>
<name>A0A381ZPW2_9ZZZZ</name>
<dbReference type="InterPro" id="IPR036388">
    <property type="entry name" value="WH-like_DNA-bd_sf"/>
</dbReference>
<dbReference type="Gene3D" id="1.10.10.10">
    <property type="entry name" value="Winged helix-like DNA-binding domain superfamily/Winged helix DNA-binding domain"/>
    <property type="match status" value="1"/>
</dbReference>
<dbReference type="EMBL" id="UINC01022187">
    <property type="protein sequence ID" value="SVA91280.1"/>
    <property type="molecule type" value="Genomic_DNA"/>
</dbReference>
<proteinExistence type="predicted"/>
<organism evidence="1">
    <name type="scientific">marine metagenome</name>
    <dbReference type="NCBI Taxonomy" id="408172"/>
    <lineage>
        <taxon>unclassified sequences</taxon>
        <taxon>metagenomes</taxon>
        <taxon>ecological metagenomes</taxon>
    </lineage>
</organism>
<accession>A0A381ZPW2</accession>
<sequence>MEGFKKFEKKNIEKILLDNFIDLMPAFYEMESSFLSGIYKRYGDLEGGNIVIFFAKDLHLEILRKREINLNFSLSLDEFWNNHKNIIQKKKKIITIAKSTGLPRETTRRKILSLIKTKHIKKTEKNTVFWEPDSKSKDSYLKIIGEQINSLSKFIFQQSKFFSLNIPVSKIEKEIKNNYSFYWYHYLNTQLQYIKLWQVRFKDLEMLLIGLQTLIQSITCLKNSNRSKSFDSFLLSKMTKSTATFDVKNAGISATSISEVTGIPRANCIRKLEKYIKMKIIEKDPVTKRYNLIPNQMKSAPSHANPILDGIRNTINIFSEFSSILLKSLNKSR</sequence>